<feature type="region of interest" description="Disordered" evidence="1">
    <location>
        <begin position="1"/>
        <end position="43"/>
    </location>
</feature>
<organism evidence="2 3">
    <name type="scientific">Triticum urartu</name>
    <name type="common">Red wild einkorn</name>
    <name type="synonym">Crithodium urartu</name>
    <dbReference type="NCBI Taxonomy" id="4572"/>
    <lineage>
        <taxon>Eukaryota</taxon>
        <taxon>Viridiplantae</taxon>
        <taxon>Streptophyta</taxon>
        <taxon>Embryophyta</taxon>
        <taxon>Tracheophyta</taxon>
        <taxon>Spermatophyta</taxon>
        <taxon>Magnoliopsida</taxon>
        <taxon>Liliopsida</taxon>
        <taxon>Poales</taxon>
        <taxon>Poaceae</taxon>
        <taxon>BOP clade</taxon>
        <taxon>Pooideae</taxon>
        <taxon>Triticodae</taxon>
        <taxon>Triticeae</taxon>
        <taxon>Triticinae</taxon>
        <taxon>Triticum</taxon>
    </lineage>
</organism>
<keyword evidence="3" id="KW-1185">Reference proteome</keyword>
<accession>A0A8R7UUY2</accession>
<feature type="compositionally biased region" description="Pro residues" evidence="1">
    <location>
        <begin position="86"/>
        <end position="95"/>
    </location>
</feature>
<reference evidence="2" key="3">
    <citation type="submission" date="2022-06" db="UniProtKB">
        <authorList>
            <consortium name="EnsemblPlants"/>
        </authorList>
    </citation>
    <scope>IDENTIFICATION</scope>
</reference>
<dbReference type="AlphaFoldDB" id="A0A8R7UUY2"/>
<dbReference type="Gramene" id="TuG1812G0600002345.01.T01">
    <property type="protein sequence ID" value="TuG1812G0600002345.01.T01.cds326208"/>
    <property type="gene ID" value="TuG1812G0600002345.01"/>
</dbReference>
<proteinExistence type="predicted"/>
<evidence type="ECO:0000313" key="2">
    <source>
        <dbReference type="EnsemblPlants" id="TuG1812G0600002345.01.T01.cds326208"/>
    </source>
</evidence>
<evidence type="ECO:0000256" key="1">
    <source>
        <dbReference type="SAM" id="MobiDB-lite"/>
    </source>
</evidence>
<name>A0A8R7UUY2_TRIUA</name>
<reference evidence="3" key="1">
    <citation type="journal article" date="2013" name="Nature">
        <title>Draft genome of the wheat A-genome progenitor Triticum urartu.</title>
        <authorList>
            <person name="Ling H.Q."/>
            <person name="Zhao S."/>
            <person name="Liu D."/>
            <person name="Wang J."/>
            <person name="Sun H."/>
            <person name="Zhang C."/>
            <person name="Fan H."/>
            <person name="Li D."/>
            <person name="Dong L."/>
            <person name="Tao Y."/>
            <person name="Gao C."/>
            <person name="Wu H."/>
            <person name="Li Y."/>
            <person name="Cui Y."/>
            <person name="Guo X."/>
            <person name="Zheng S."/>
            <person name="Wang B."/>
            <person name="Yu K."/>
            <person name="Liang Q."/>
            <person name="Yang W."/>
            <person name="Lou X."/>
            <person name="Chen J."/>
            <person name="Feng M."/>
            <person name="Jian J."/>
            <person name="Zhang X."/>
            <person name="Luo G."/>
            <person name="Jiang Y."/>
            <person name="Liu J."/>
            <person name="Wang Z."/>
            <person name="Sha Y."/>
            <person name="Zhang B."/>
            <person name="Wu H."/>
            <person name="Tang D."/>
            <person name="Shen Q."/>
            <person name="Xue P."/>
            <person name="Zou S."/>
            <person name="Wang X."/>
            <person name="Liu X."/>
            <person name="Wang F."/>
            <person name="Yang Y."/>
            <person name="An X."/>
            <person name="Dong Z."/>
            <person name="Zhang K."/>
            <person name="Zhang X."/>
            <person name="Luo M.C."/>
            <person name="Dvorak J."/>
            <person name="Tong Y."/>
            <person name="Wang J."/>
            <person name="Yang H."/>
            <person name="Li Z."/>
            <person name="Wang D."/>
            <person name="Zhang A."/>
            <person name="Wang J."/>
        </authorList>
    </citation>
    <scope>NUCLEOTIDE SEQUENCE</scope>
    <source>
        <strain evidence="3">cv. G1812</strain>
    </source>
</reference>
<dbReference type="EnsemblPlants" id="TuG1812G0600002345.01.T01">
    <property type="protein sequence ID" value="TuG1812G0600002345.01.T01.cds326208"/>
    <property type="gene ID" value="TuG1812G0600002345.01"/>
</dbReference>
<protein>
    <submittedName>
        <fullName evidence="2">Uncharacterized protein</fullName>
    </submittedName>
</protein>
<dbReference type="Proteomes" id="UP000015106">
    <property type="component" value="Chromosome 6"/>
</dbReference>
<reference evidence="2" key="2">
    <citation type="submission" date="2018-03" db="EMBL/GenBank/DDBJ databases">
        <title>The Triticum urartu genome reveals the dynamic nature of wheat genome evolution.</title>
        <authorList>
            <person name="Ling H."/>
            <person name="Ma B."/>
            <person name="Shi X."/>
            <person name="Liu H."/>
            <person name="Dong L."/>
            <person name="Sun H."/>
            <person name="Cao Y."/>
            <person name="Gao Q."/>
            <person name="Zheng S."/>
            <person name="Li Y."/>
            <person name="Yu Y."/>
            <person name="Du H."/>
            <person name="Qi M."/>
            <person name="Li Y."/>
            <person name="Yu H."/>
            <person name="Cui Y."/>
            <person name="Wang N."/>
            <person name="Chen C."/>
            <person name="Wu H."/>
            <person name="Zhao Y."/>
            <person name="Zhang J."/>
            <person name="Li Y."/>
            <person name="Zhou W."/>
            <person name="Zhang B."/>
            <person name="Hu W."/>
            <person name="Eijk M."/>
            <person name="Tang J."/>
            <person name="Witsenboer H."/>
            <person name="Zhao S."/>
            <person name="Li Z."/>
            <person name="Zhang A."/>
            <person name="Wang D."/>
            <person name="Liang C."/>
        </authorList>
    </citation>
    <scope>NUCLEOTIDE SEQUENCE [LARGE SCALE GENOMIC DNA]</scope>
    <source>
        <strain evidence="2">cv. G1812</strain>
    </source>
</reference>
<sequence length="102" mass="10609">MDPAPEQRRLRPRAPSGSRASDNQCLAASAPSNKGAPPGSPSRYNALVSSPSLLLHLVPGAENIAAAPWPPSSHALLLAGDHDQPRPPATLPPLNVPGQEQF</sequence>
<evidence type="ECO:0000313" key="3">
    <source>
        <dbReference type="Proteomes" id="UP000015106"/>
    </source>
</evidence>
<feature type="compositionally biased region" description="Polar residues" evidence="1">
    <location>
        <begin position="18"/>
        <end position="32"/>
    </location>
</feature>
<feature type="region of interest" description="Disordered" evidence="1">
    <location>
        <begin position="71"/>
        <end position="102"/>
    </location>
</feature>